<evidence type="ECO:0000313" key="1">
    <source>
        <dbReference type="EMBL" id="VFJ54492.1"/>
    </source>
</evidence>
<gene>
    <name evidence="1" type="ORF">BECKFW1821A_GA0114235_10482</name>
</gene>
<dbReference type="AlphaFoldDB" id="A0A450SLH1"/>
<protein>
    <submittedName>
        <fullName evidence="1">Uncharacterized protein</fullName>
    </submittedName>
</protein>
<organism evidence="1">
    <name type="scientific">Candidatus Kentrum sp. FW</name>
    <dbReference type="NCBI Taxonomy" id="2126338"/>
    <lineage>
        <taxon>Bacteria</taxon>
        <taxon>Pseudomonadati</taxon>
        <taxon>Pseudomonadota</taxon>
        <taxon>Gammaproteobacteria</taxon>
        <taxon>Candidatus Kentrum</taxon>
    </lineage>
</organism>
<accession>A0A450SLH1</accession>
<sequence>MYFIYKISSGGNKLDPINQFDRYPDAKKAVRSLREQLTPEDNHTFRIIFAANTEEAERRLREKREPHPGEE</sequence>
<proteinExistence type="predicted"/>
<name>A0A450SLH1_9GAMM</name>
<reference evidence="1" key="1">
    <citation type="submission" date="2019-02" db="EMBL/GenBank/DDBJ databases">
        <authorList>
            <person name="Gruber-Vodicka R. H."/>
            <person name="Seah K. B. B."/>
        </authorList>
    </citation>
    <scope>NUCLEOTIDE SEQUENCE</scope>
    <source>
        <strain evidence="1">BECK_BZ15</strain>
    </source>
</reference>
<dbReference type="EMBL" id="CAADEW010000048">
    <property type="protein sequence ID" value="VFJ54492.1"/>
    <property type="molecule type" value="Genomic_DNA"/>
</dbReference>